<sequence>MLGVDIVKVSRIKKVYEKFNEKFLFKIFNDEEILYIKGKNYNIETISGLYAAKEAVSKSMKTGISKLSFKDIKIYHKNNAPYAIVFDNVFDLSISHEREYAIAVSNFREKLNDSEFKFLNKRNKNAHKGDFGKVAIIAGKKGMTGSAYLSSNAAMRTGSGLVYNIVPEDIMDIMSIKYIEVIAKSFDNLNNMNDFLEKMDSIAIGPGMGLSSNEEKILDSVLKINKNIVIDADGITNLSKNMKLLEKRKPYTTILTPHNSEFSRLYGYSIDEIQINRIKLAKSFALKYKCVLLLKGNNTVVTDGKRVYINRSGNPGMATAGSGDVLTGIIASLLGQNIDIFNATCYGSYLHGRAGDLAKEAVGEEALIASDIIRNIYKAVSECIKDEFETT</sequence>
<dbReference type="Gene3D" id="3.40.1190.20">
    <property type="match status" value="1"/>
</dbReference>
<keyword evidence="2" id="KW-0808">Transferase</keyword>
<organism evidence="15 16">
    <name type="scientific">Peptoniphilus stercorisuis</name>
    <dbReference type="NCBI Taxonomy" id="1436965"/>
    <lineage>
        <taxon>Bacteria</taxon>
        <taxon>Bacillati</taxon>
        <taxon>Bacillota</taxon>
        <taxon>Tissierellia</taxon>
        <taxon>Tissierellales</taxon>
        <taxon>Peptoniphilaceae</taxon>
        <taxon>Peptoniphilus</taxon>
    </lineage>
</organism>
<dbReference type="Pfam" id="PF01648">
    <property type="entry name" value="ACPS"/>
    <property type="match status" value="1"/>
</dbReference>
<comment type="subunit">
    <text evidence="13">Homotetramer.</text>
</comment>
<dbReference type="GO" id="GO:0052856">
    <property type="term" value="F:NAD(P)HX epimerase activity"/>
    <property type="evidence" value="ECO:0007669"/>
    <property type="project" value="UniProtKB-EC"/>
</dbReference>
<dbReference type="InterPro" id="IPR004568">
    <property type="entry name" value="Ppantetheine-prot_Trfase_dom"/>
</dbReference>
<comment type="function">
    <text evidence="13">Catalyzes the dehydration of the S-form of NAD(P)HX at the expense of ADP, which is converted to AMP. Together with NAD(P)HX epimerase, which catalyzes the epimerization of the S- and R-forms, the enzyme allows the repair of both epimers of NAD(P)HX, a damaged form of NAD(P)H that is a result of enzymatic or heat-dependent hydration.</text>
</comment>
<comment type="similarity">
    <text evidence="13">Belongs to the NnrD/CARKD family.</text>
</comment>
<evidence type="ECO:0000256" key="10">
    <source>
        <dbReference type="ARBA" id="ARBA00023098"/>
    </source>
</evidence>
<evidence type="ECO:0000256" key="5">
    <source>
        <dbReference type="ARBA" id="ARBA00022832"/>
    </source>
</evidence>
<evidence type="ECO:0000256" key="13">
    <source>
        <dbReference type="HAMAP-Rule" id="MF_01965"/>
    </source>
</evidence>
<dbReference type="InterPro" id="IPR000631">
    <property type="entry name" value="CARKD"/>
</dbReference>
<dbReference type="InterPro" id="IPR002582">
    <property type="entry name" value="ACPS"/>
</dbReference>
<dbReference type="PANTHER" id="PTHR12592:SF0">
    <property type="entry name" value="ATP-DEPENDENT (S)-NAD(P)H-HYDRATE DEHYDRATASE"/>
    <property type="match status" value="1"/>
</dbReference>
<dbReference type="EMBL" id="JAGGLJ010000016">
    <property type="protein sequence ID" value="MBP2025975.1"/>
    <property type="molecule type" value="Genomic_DNA"/>
</dbReference>
<feature type="binding site" evidence="13">
    <location>
        <begin position="295"/>
        <end position="299"/>
    </location>
    <ligand>
        <name>AMP</name>
        <dbReference type="ChEBI" id="CHEBI:456215"/>
    </ligand>
</feature>
<feature type="binding site" evidence="13">
    <location>
        <position position="323"/>
    </location>
    <ligand>
        <name>AMP</name>
        <dbReference type="ChEBI" id="CHEBI:456215"/>
    </ligand>
</feature>
<evidence type="ECO:0000256" key="11">
    <source>
        <dbReference type="ARBA" id="ARBA00023160"/>
    </source>
</evidence>
<evidence type="ECO:0000256" key="7">
    <source>
        <dbReference type="ARBA" id="ARBA00022842"/>
    </source>
</evidence>
<dbReference type="InterPro" id="IPR017953">
    <property type="entry name" value="Carbohydrate_kinase_pred_CS"/>
</dbReference>
<keyword evidence="3" id="KW-0479">Metal-binding</keyword>
<comment type="caution">
    <text evidence="13">Lacks conserved residue(s) required for the propagation of feature annotation.</text>
</comment>
<dbReference type="EC" id="4.2.1.136" evidence="13"/>
<accession>A0ABS4KDY1</accession>
<dbReference type="SUPFAM" id="SSF56214">
    <property type="entry name" value="4'-phosphopantetheinyl transferase"/>
    <property type="match status" value="1"/>
</dbReference>
<name>A0ABS4KDY1_9FIRM</name>
<evidence type="ECO:0000256" key="6">
    <source>
        <dbReference type="ARBA" id="ARBA00022840"/>
    </source>
</evidence>
<keyword evidence="11" id="KW-0275">Fatty acid biosynthesis</keyword>
<keyword evidence="7" id="KW-0460">Magnesium</keyword>
<evidence type="ECO:0000256" key="9">
    <source>
        <dbReference type="ARBA" id="ARBA00023027"/>
    </source>
</evidence>
<feature type="binding site" evidence="13">
    <location>
        <position position="258"/>
    </location>
    <ligand>
        <name>(6S)-NADPHX</name>
        <dbReference type="ChEBI" id="CHEBI:64076"/>
    </ligand>
</feature>
<evidence type="ECO:0000256" key="1">
    <source>
        <dbReference type="ARBA" id="ARBA00022516"/>
    </source>
</evidence>
<evidence type="ECO:0000256" key="3">
    <source>
        <dbReference type="ARBA" id="ARBA00022723"/>
    </source>
</evidence>
<dbReference type="Gene3D" id="3.90.470.20">
    <property type="entry name" value="4'-phosphopantetheinyl transferase domain"/>
    <property type="match status" value="1"/>
</dbReference>
<comment type="catalytic activity">
    <reaction evidence="13">
        <text>(6S)-NADHX + ADP = AMP + phosphate + NADH + H(+)</text>
        <dbReference type="Rhea" id="RHEA:32223"/>
        <dbReference type="ChEBI" id="CHEBI:15378"/>
        <dbReference type="ChEBI" id="CHEBI:43474"/>
        <dbReference type="ChEBI" id="CHEBI:57945"/>
        <dbReference type="ChEBI" id="CHEBI:64074"/>
        <dbReference type="ChEBI" id="CHEBI:456215"/>
        <dbReference type="ChEBI" id="CHEBI:456216"/>
        <dbReference type="EC" id="4.2.1.136"/>
    </reaction>
</comment>
<evidence type="ECO:0000256" key="4">
    <source>
        <dbReference type="ARBA" id="ARBA00022741"/>
    </source>
</evidence>
<keyword evidence="6 13" id="KW-0067">ATP-binding</keyword>
<dbReference type="SUPFAM" id="SSF53613">
    <property type="entry name" value="Ribokinase-like"/>
    <property type="match status" value="1"/>
</dbReference>
<evidence type="ECO:0000313" key="16">
    <source>
        <dbReference type="Proteomes" id="UP001519306"/>
    </source>
</evidence>
<keyword evidence="8 13" id="KW-0521">NADP</keyword>
<feature type="binding site" evidence="13">
    <location>
        <position position="324"/>
    </location>
    <ligand>
        <name>(6S)-NADPHX</name>
        <dbReference type="ChEBI" id="CHEBI:64076"/>
    </ligand>
</feature>
<dbReference type="PANTHER" id="PTHR12592">
    <property type="entry name" value="ATP-DEPENDENT (S)-NAD(P)H-HYDRATE DEHYDRATASE FAMILY MEMBER"/>
    <property type="match status" value="1"/>
</dbReference>
<evidence type="ECO:0000313" key="15">
    <source>
        <dbReference type="EMBL" id="MBP2025975.1"/>
    </source>
</evidence>
<dbReference type="NCBIfam" id="TIGR00516">
    <property type="entry name" value="acpS"/>
    <property type="match status" value="1"/>
</dbReference>
<dbReference type="InterPro" id="IPR037143">
    <property type="entry name" value="4-PPantetheinyl_Trfase_dom_sf"/>
</dbReference>
<evidence type="ECO:0000256" key="8">
    <source>
        <dbReference type="ARBA" id="ARBA00022857"/>
    </source>
</evidence>
<protein>
    <recommendedName>
        <fullName evidence="13">ADP-dependent (S)-NAD(P)H-hydrate dehydratase</fullName>
        <ecNumber evidence="13">4.2.1.136</ecNumber>
    </recommendedName>
    <alternativeName>
        <fullName evidence="13">ADP-dependent NAD(P)HX dehydratase</fullName>
    </alternativeName>
</protein>
<keyword evidence="4 13" id="KW-0547">Nucleotide-binding</keyword>
<keyword evidence="1" id="KW-0444">Lipid biosynthesis</keyword>
<dbReference type="CDD" id="cd01171">
    <property type="entry name" value="YXKO-related"/>
    <property type="match status" value="1"/>
</dbReference>
<evidence type="ECO:0000256" key="12">
    <source>
        <dbReference type="ARBA" id="ARBA00023239"/>
    </source>
</evidence>
<comment type="catalytic activity">
    <reaction evidence="13">
        <text>(6S)-NADPHX + ADP = AMP + phosphate + NADPH + H(+)</text>
        <dbReference type="Rhea" id="RHEA:32235"/>
        <dbReference type="ChEBI" id="CHEBI:15378"/>
        <dbReference type="ChEBI" id="CHEBI:43474"/>
        <dbReference type="ChEBI" id="CHEBI:57783"/>
        <dbReference type="ChEBI" id="CHEBI:64076"/>
        <dbReference type="ChEBI" id="CHEBI:456215"/>
        <dbReference type="ChEBI" id="CHEBI:456216"/>
        <dbReference type="EC" id="4.2.1.136"/>
    </reaction>
</comment>
<keyword evidence="16" id="KW-1185">Reference proteome</keyword>
<dbReference type="InterPro" id="IPR008278">
    <property type="entry name" value="4-PPantetheinyl_Trfase_dom"/>
</dbReference>
<proteinExistence type="inferred from homology"/>
<reference evidence="15 16" key="1">
    <citation type="submission" date="2021-03" db="EMBL/GenBank/DDBJ databases">
        <title>Genomic Encyclopedia of Type Strains, Phase IV (KMG-IV): sequencing the most valuable type-strain genomes for metagenomic binning, comparative biology and taxonomic classification.</title>
        <authorList>
            <person name="Goeker M."/>
        </authorList>
    </citation>
    <scope>NUCLEOTIDE SEQUENCE [LARGE SCALE GENOMIC DNA]</scope>
    <source>
        <strain evidence="15 16">DSM 27563</strain>
    </source>
</reference>
<dbReference type="Pfam" id="PF01256">
    <property type="entry name" value="Carb_kinase"/>
    <property type="match status" value="1"/>
</dbReference>
<dbReference type="PROSITE" id="PS51383">
    <property type="entry name" value="YJEF_C_3"/>
    <property type="match status" value="1"/>
</dbReference>
<dbReference type="RefSeq" id="WP_210061750.1">
    <property type="nucleotide sequence ID" value="NZ_JAGGLJ010000016.1"/>
</dbReference>
<keyword evidence="9 13" id="KW-0520">NAD</keyword>
<feature type="domain" description="YjeF C-terminal" evidence="14">
    <location>
        <begin position="111"/>
        <end position="383"/>
    </location>
</feature>
<dbReference type="PROSITE" id="PS01050">
    <property type="entry name" value="YJEF_C_2"/>
    <property type="match status" value="1"/>
</dbReference>
<keyword evidence="5" id="KW-0276">Fatty acid metabolism</keyword>
<keyword evidence="10" id="KW-0443">Lipid metabolism</keyword>
<gene>
    <name evidence="13" type="primary">nnrD</name>
    <name evidence="15" type="ORF">J2Z71_001527</name>
</gene>
<keyword evidence="15" id="KW-0413">Isomerase</keyword>
<dbReference type="Proteomes" id="UP001519306">
    <property type="component" value="Unassembled WGS sequence"/>
</dbReference>
<evidence type="ECO:0000256" key="2">
    <source>
        <dbReference type="ARBA" id="ARBA00022679"/>
    </source>
</evidence>
<evidence type="ECO:0000259" key="14">
    <source>
        <dbReference type="PROSITE" id="PS51383"/>
    </source>
</evidence>
<dbReference type="NCBIfam" id="TIGR00196">
    <property type="entry name" value="yjeF_cterm"/>
    <property type="match status" value="1"/>
</dbReference>
<comment type="cofactor">
    <cofactor evidence="13">
        <name>Mg(2+)</name>
        <dbReference type="ChEBI" id="CHEBI:18420"/>
    </cofactor>
</comment>
<dbReference type="InterPro" id="IPR029056">
    <property type="entry name" value="Ribokinase-like"/>
</dbReference>
<dbReference type="HAMAP" id="MF_01965">
    <property type="entry name" value="NADHX_dehydratase"/>
    <property type="match status" value="1"/>
</dbReference>
<dbReference type="NCBIfam" id="TIGR00556">
    <property type="entry name" value="pantethn_trn"/>
    <property type="match status" value="1"/>
</dbReference>
<keyword evidence="12 13" id="KW-0456">Lyase</keyword>
<feature type="binding site" evidence="13">
    <location>
        <position position="207"/>
    </location>
    <ligand>
        <name>(6S)-NADPHX</name>
        <dbReference type="ChEBI" id="CHEBI:64076"/>
    </ligand>
</feature>
<comment type="caution">
    <text evidence="15">The sequence shown here is derived from an EMBL/GenBank/DDBJ whole genome shotgun (WGS) entry which is preliminary data.</text>
</comment>